<keyword evidence="4" id="KW-1185">Reference proteome</keyword>
<evidence type="ECO:0000313" key="3">
    <source>
        <dbReference type="EMBL" id="GLI32597.1"/>
    </source>
</evidence>
<sequence length="325" mass="36826">MTLLLEVIDMPARIKIRSIYSTALTKLLLDAGYYVVEPSAKIRERFNLEHNSEPCDLFIRDRDDLQGIEISGPPENLCQFLTFLQEQLLDAVLLESGPAREEEGLVRAGIEFPGGAKATLDAIRFSVTPTLLRHHRLRIINSRALEKAEILLTAHPEKKDSLEKNLFLETILLPIEKSGLVKMEHVRPSGKSMRPREGILIKSNSQGLIFKRFFSKGRYDGLDIPIQQGDYGLTEVHEGSWYVKHSYYTKEGKLIGEYFNINTPVELYPYGARYLDLEVDVIRRAGEKPSIIDREKLSLLTRQGQIGSALEMKAMEIAESLAAEK</sequence>
<comment type="caution">
    <text evidence="3">The sequence shown here is derived from an EMBL/GenBank/DDBJ whole genome shotgun (WGS) entry which is preliminary data.</text>
</comment>
<dbReference type="InterPro" id="IPR007295">
    <property type="entry name" value="DUF402"/>
</dbReference>
<organism evidence="3 4">
    <name type="scientific">Desulforhabdus amnigena</name>
    <dbReference type="NCBI Taxonomy" id="40218"/>
    <lineage>
        <taxon>Bacteria</taxon>
        <taxon>Pseudomonadati</taxon>
        <taxon>Thermodesulfobacteriota</taxon>
        <taxon>Syntrophobacteria</taxon>
        <taxon>Syntrophobacterales</taxon>
        <taxon>Syntrophobacteraceae</taxon>
        <taxon>Desulforhabdus</taxon>
    </lineage>
</organism>
<dbReference type="Gene3D" id="2.40.380.10">
    <property type="entry name" value="FomD-like"/>
    <property type="match status" value="1"/>
</dbReference>
<accession>A0A9W6FQL2</accession>
<dbReference type="InterPro" id="IPR050212">
    <property type="entry name" value="Ntdp-like"/>
</dbReference>
<protein>
    <recommendedName>
        <fullName evidence="2">DUF402 domain-containing protein</fullName>
    </recommendedName>
</protein>
<keyword evidence="1" id="KW-0378">Hydrolase</keyword>
<evidence type="ECO:0000259" key="2">
    <source>
        <dbReference type="Pfam" id="PF04167"/>
    </source>
</evidence>
<gene>
    <name evidence="3" type="ORF">DAMNIGENAA_00300</name>
</gene>
<dbReference type="Proteomes" id="UP001144372">
    <property type="component" value="Unassembled WGS sequence"/>
</dbReference>
<dbReference type="RefSeq" id="WP_281791654.1">
    <property type="nucleotide sequence ID" value="NZ_BSDR01000001.1"/>
</dbReference>
<dbReference type="InterPro" id="IPR035930">
    <property type="entry name" value="FomD-like_sf"/>
</dbReference>
<dbReference type="EMBL" id="BSDR01000001">
    <property type="protein sequence ID" value="GLI32597.1"/>
    <property type="molecule type" value="Genomic_DNA"/>
</dbReference>
<dbReference type="AlphaFoldDB" id="A0A9W6FQL2"/>
<dbReference type="PANTHER" id="PTHR39159">
    <property type="match status" value="1"/>
</dbReference>
<dbReference type="GO" id="GO:0016787">
    <property type="term" value="F:hydrolase activity"/>
    <property type="evidence" value="ECO:0007669"/>
    <property type="project" value="UniProtKB-KW"/>
</dbReference>
<proteinExistence type="predicted"/>
<dbReference type="Pfam" id="PF04167">
    <property type="entry name" value="DUF402"/>
    <property type="match status" value="1"/>
</dbReference>
<name>A0A9W6FQL2_9BACT</name>
<evidence type="ECO:0000313" key="4">
    <source>
        <dbReference type="Proteomes" id="UP001144372"/>
    </source>
</evidence>
<evidence type="ECO:0000256" key="1">
    <source>
        <dbReference type="ARBA" id="ARBA00022801"/>
    </source>
</evidence>
<feature type="domain" description="DUF402" evidence="2">
    <location>
        <begin position="199"/>
        <end position="322"/>
    </location>
</feature>
<dbReference type="PANTHER" id="PTHR39159:SF1">
    <property type="entry name" value="UPF0374 PROTEIN YGAC"/>
    <property type="match status" value="1"/>
</dbReference>
<reference evidence="3" key="1">
    <citation type="submission" date="2022-12" db="EMBL/GenBank/DDBJ databases">
        <title>Reference genome sequencing for broad-spectrum identification of bacterial and archaeal isolates by mass spectrometry.</title>
        <authorList>
            <person name="Sekiguchi Y."/>
            <person name="Tourlousse D.M."/>
        </authorList>
    </citation>
    <scope>NUCLEOTIDE SEQUENCE</scope>
    <source>
        <strain evidence="3">ASRB1</strain>
    </source>
</reference>
<dbReference type="SUPFAM" id="SSF159234">
    <property type="entry name" value="FomD-like"/>
    <property type="match status" value="1"/>
</dbReference>